<feature type="compositionally biased region" description="Polar residues" evidence="2">
    <location>
        <begin position="32"/>
        <end position="43"/>
    </location>
</feature>
<comment type="caution">
    <text evidence="3">The sequence shown here is derived from an EMBL/GenBank/DDBJ whole genome shotgun (WGS) entry which is preliminary data.</text>
</comment>
<feature type="region of interest" description="Disordered" evidence="2">
    <location>
        <begin position="1"/>
        <end position="43"/>
    </location>
</feature>
<proteinExistence type="predicted"/>
<evidence type="ECO:0000313" key="3">
    <source>
        <dbReference type="EMBL" id="CAD8054564.1"/>
    </source>
</evidence>
<keyword evidence="1" id="KW-0175">Coiled coil</keyword>
<dbReference type="AlphaFoldDB" id="A0A8S1KUC7"/>
<name>A0A8S1KUC7_9CILI</name>
<evidence type="ECO:0000256" key="2">
    <source>
        <dbReference type="SAM" id="MobiDB-lite"/>
    </source>
</evidence>
<protein>
    <submittedName>
        <fullName evidence="3">Uncharacterized protein</fullName>
    </submittedName>
</protein>
<accession>A0A8S1KUC7</accession>
<evidence type="ECO:0000313" key="4">
    <source>
        <dbReference type="Proteomes" id="UP000692954"/>
    </source>
</evidence>
<gene>
    <name evidence="3" type="ORF">PSON_ATCC_30995.1.T0080359</name>
</gene>
<keyword evidence="4" id="KW-1185">Reference proteome</keyword>
<feature type="coiled-coil region" evidence="1">
    <location>
        <begin position="47"/>
        <end position="92"/>
    </location>
</feature>
<sequence>MGQQCCRNSAIPDSEDNNNNLPEKYSNRKPQETTATANNSQSYQTRINELENNVQTSLEVMNKLNLTIKNLAVQIEELNKQLEEKQQLQQNDHKVEN</sequence>
<dbReference type="OrthoDB" id="308314at2759"/>
<reference evidence="3" key="1">
    <citation type="submission" date="2021-01" db="EMBL/GenBank/DDBJ databases">
        <authorList>
            <consortium name="Genoscope - CEA"/>
            <person name="William W."/>
        </authorList>
    </citation>
    <scope>NUCLEOTIDE SEQUENCE</scope>
</reference>
<dbReference type="Proteomes" id="UP000692954">
    <property type="component" value="Unassembled WGS sequence"/>
</dbReference>
<dbReference type="EMBL" id="CAJJDN010000008">
    <property type="protein sequence ID" value="CAD8054564.1"/>
    <property type="molecule type" value="Genomic_DNA"/>
</dbReference>
<organism evidence="3 4">
    <name type="scientific">Paramecium sonneborni</name>
    <dbReference type="NCBI Taxonomy" id="65129"/>
    <lineage>
        <taxon>Eukaryota</taxon>
        <taxon>Sar</taxon>
        <taxon>Alveolata</taxon>
        <taxon>Ciliophora</taxon>
        <taxon>Intramacronucleata</taxon>
        <taxon>Oligohymenophorea</taxon>
        <taxon>Peniculida</taxon>
        <taxon>Parameciidae</taxon>
        <taxon>Paramecium</taxon>
    </lineage>
</organism>
<evidence type="ECO:0000256" key="1">
    <source>
        <dbReference type="SAM" id="Coils"/>
    </source>
</evidence>